<evidence type="ECO:0000313" key="1">
    <source>
        <dbReference type="Proteomes" id="UP000887576"/>
    </source>
</evidence>
<dbReference type="Proteomes" id="UP000887576">
    <property type="component" value="Unplaced"/>
</dbReference>
<name>A0AC34Q4K8_9BILA</name>
<protein>
    <submittedName>
        <fullName evidence="2">Uncharacterized protein</fullName>
    </submittedName>
</protein>
<dbReference type="WBParaSite" id="JU765_v2.g12939.t1">
    <property type="protein sequence ID" value="JU765_v2.g12939.t1"/>
    <property type="gene ID" value="JU765_v2.g12939"/>
</dbReference>
<evidence type="ECO:0000313" key="2">
    <source>
        <dbReference type="WBParaSite" id="JU765_v2.g12939.t1"/>
    </source>
</evidence>
<reference evidence="2" key="1">
    <citation type="submission" date="2022-11" db="UniProtKB">
        <authorList>
            <consortium name="WormBaseParasite"/>
        </authorList>
    </citation>
    <scope>IDENTIFICATION</scope>
</reference>
<accession>A0AC34Q4K8</accession>
<organism evidence="1 2">
    <name type="scientific">Panagrolaimus sp. JU765</name>
    <dbReference type="NCBI Taxonomy" id="591449"/>
    <lineage>
        <taxon>Eukaryota</taxon>
        <taxon>Metazoa</taxon>
        <taxon>Ecdysozoa</taxon>
        <taxon>Nematoda</taxon>
        <taxon>Chromadorea</taxon>
        <taxon>Rhabditida</taxon>
        <taxon>Tylenchina</taxon>
        <taxon>Panagrolaimomorpha</taxon>
        <taxon>Panagrolaimoidea</taxon>
        <taxon>Panagrolaimidae</taxon>
        <taxon>Panagrolaimus</taxon>
    </lineage>
</organism>
<sequence length="285" mass="31866">MYHYDDEGGLKKTIVLPGVNGTEHVLFPDGKNTLNGKEMKARIPIKLSKERIGEMKIEPGNCSLDVYHCPIVIHKEIPNSTTVQSASSGFGENLTYYIIGGIAGFVVLGLITGVPVCIHCRRKKKPKNDDKEMNKAGKDAKEKTRETDATTSTNHAKTEAEDNELDDNTFGSFVGYCRNRGKKYADSDNFDIFGYNPEDGERSRMPYRQAYNFSVGSKDLTELELAILKSDAATGLEIIKKIRQQAEQIFKEKGIDNDNVPSKELRSFFRKSTTPKIWSVCLLAK</sequence>
<proteinExistence type="predicted"/>